<evidence type="ECO:0000313" key="1">
    <source>
        <dbReference type="EMBL" id="RXQ87288.1"/>
    </source>
</evidence>
<dbReference type="AlphaFoldDB" id="A0A4Q1JII6"/>
<organism evidence="1 2">
    <name type="scientific">Ancylomarina salipaludis</name>
    <dbReference type="NCBI Taxonomy" id="2501299"/>
    <lineage>
        <taxon>Bacteria</taxon>
        <taxon>Pseudomonadati</taxon>
        <taxon>Bacteroidota</taxon>
        <taxon>Bacteroidia</taxon>
        <taxon>Marinilabiliales</taxon>
        <taxon>Marinifilaceae</taxon>
        <taxon>Ancylomarina</taxon>
    </lineage>
</organism>
<dbReference type="EMBL" id="SAXA01000026">
    <property type="protein sequence ID" value="RXQ87288.1"/>
    <property type="molecule type" value="Genomic_DNA"/>
</dbReference>
<dbReference type="RefSeq" id="WP_129255798.1">
    <property type="nucleotide sequence ID" value="NZ_SAXA01000026.1"/>
</dbReference>
<gene>
    <name evidence="1" type="ORF">EO244_16550</name>
</gene>
<protein>
    <submittedName>
        <fullName evidence="1">Uncharacterized protein</fullName>
    </submittedName>
</protein>
<name>A0A4Q1JII6_9BACT</name>
<dbReference type="Proteomes" id="UP000289703">
    <property type="component" value="Unassembled WGS sequence"/>
</dbReference>
<sequence length="176" mass="20236">MKRNLLSLLTVIIMLLLSVASFGQKCKYEKDELDPMSGERTRICKISLNHPNNIIKGYLKFHRAGNNYELELGIRYQSKRSFKIPQGTEMKIKLEDGTIVSFLSNKDIFPNFTVLDPTIFTHYQVFYKCTKEDIERISGTGFSVVQSEFVDQKLTFTVKKKKIAETAHKAKCILSD</sequence>
<evidence type="ECO:0000313" key="2">
    <source>
        <dbReference type="Proteomes" id="UP000289703"/>
    </source>
</evidence>
<reference evidence="1 2" key="1">
    <citation type="submission" date="2019-01" db="EMBL/GenBank/DDBJ databases">
        <title>Ancylomarina salipaludis sp. nov., isolated from a salt marsh.</title>
        <authorList>
            <person name="Yoon J.-H."/>
        </authorList>
    </citation>
    <scope>NUCLEOTIDE SEQUENCE [LARGE SCALE GENOMIC DNA]</scope>
    <source>
        <strain evidence="1 2">SHSM-M15</strain>
    </source>
</reference>
<keyword evidence="2" id="KW-1185">Reference proteome</keyword>
<accession>A0A4Q1JII6</accession>
<proteinExistence type="predicted"/>
<comment type="caution">
    <text evidence="1">The sequence shown here is derived from an EMBL/GenBank/DDBJ whole genome shotgun (WGS) entry which is preliminary data.</text>
</comment>